<dbReference type="Gene3D" id="2.120.10.80">
    <property type="entry name" value="Kelch-type beta propeller"/>
    <property type="match status" value="2"/>
</dbReference>
<evidence type="ECO:0000256" key="3">
    <source>
        <dbReference type="SAM" id="Phobius"/>
    </source>
</evidence>
<comment type="caution">
    <text evidence="4">The sequence shown here is derived from an EMBL/GenBank/DDBJ whole genome shotgun (WGS) entry which is preliminary data.</text>
</comment>
<keyword evidence="3" id="KW-1133">Transmembrane helix</keyword>
<keyword evidence="2" id="KW-0677">Repeat</keyword>
<gene>
    <name evidence="4" type="ORF">RhiirA4_458102</name>
</gene>
<evidence type="ECO:0000256" key="2">
    <source>
        <dbReference type="ARBA" id="ARBA00022737"/>
    </source>
</evidence>
<dbReference type="PANTHER" id="PTHR46093:SF18">
    <property type="entry name" value="FIBRONECTIN TYPE-III DOMAIN-CONTAINING PROTEIN"/>
    <property type="match status" value="1"/>
</dbReference>
<evidence type="ECO:0000256" key="1">
    <source>
        <dbReference type="ARBA" id="ARBA00022441"/>
    </source>
</evidence>
<reference evidence="4 5" key="1">
    <citation type="submission" date="2015-10" db="EMBL/GenBank/DDBJ databases">
        <title>Genome analyses suggest a sexual origin of heterokaryosis in a supposedly ancient asexual fungus.</title>
        <authorList>
            <person name="Ropars J."/>
            <person name="Sedzielewska K."/>
            <person name="Noel J."/>
            <person name="Charron P."/>
            <person name="Farinelli L."/>
            <person name="Marton T."/>
            <person name="Kruger M."/>
            <person name="Pelin A."/>
            <person name="Brachmann A."/>
            <person name="Corradi N."/>
        </authorList>
    </citation>
    <scope>NUCLEOTIDE SEQUENCE [LARGE SCALE GENOMIC DNA]</scope>
    <source>
        <strain evidence="4 5">A4</strain>
    </source>
</reference>
<keyword evidence="3" id="KW-0812">Transmembrane</keyword>
<evidence type="ECO:0000313" key="4">
    <source>
        <dbReference type="EMBL" id="PKY43961.1"/>
    </source>
</evidence>
<dbReference type="VEuPathDB" id="FungiDB:RhiirA1_21004"/>
<evidence type="ECO:0000313" key="5">
    <source>
        <dbReference type="Proteomes" id="UP000234323"/>
    </source>
</evidence>
<dbReference type="Proteomes" id="UP000234323">
    <property type="component" value="Unassembled WGS sequence"/>
</dbReference>
<protein>
    <recommendedName>
        <fullName evidence="6">Galactose oxidase</fullName>
    </recommendedName>
</protein>
<keyword evidence="3" id="KW-0472">Membrane</keyword>
<sequence>MISTKIKYIIIFIIYFSNFCYSKYVPSARYGTSCVLDKNNNIIYFIGGESGGTKNCLNDFFYLTLPDSNMQPIFEEITEPPKEYCWSSLSLAEGRNQFQTVSDNENNYLYIFGGEKNNKFFKDMNILNTKYSSWNNMMILGAQKIINVPYWADYTAIMLSSGEIVYIGGRQSTSPNGLNVSFAKMNEIYVFNTKSSSWDIINTSGNVPDSRIGHSAVLNSNNEIIVYGGASSEDLVTLATPDLVILSIASKPYQWIIPKVENVPKSRSFHSAATVGNFMITAFGYIAGTQNETNLISILDFSDTANVRWTSYDMIQASQTDKEETGLKETFISQNLAVILGGTIGGVVVLSVIIVVTILLYKAWRSHSNMRGRHQLPSSQSS</sequence>
<dbReference type="VEuPathDB" id="FungiDB:RhiirFUN_008720"/>
<feature type="transmembrane region" description="Helical" evidence="3">
    <location>
        <begin position="336"/>
        <end position="361"/>
    </location>
</feature>
<name>A0A2I1GBJ1_9GLOM</name>
<dbReference type="EMBL" id="LLXI01000289">
    <property type="protein sequence ID" value="PKY43961.1"/>
    <property type="molecule type" value="Genomic_DNA"/>
</dbReference>
<dbReference type="VEuPathDB" id="FungiDB:FUN_008357"/>
<organism evidence="4 5">
    <name type="scientific">Rhizophagus irregularis</name>
    <dbReference type="NCBI Taxonomy" id="588596"/>
    <lineage>
        <taxon>Eukaryota</taxon>
        <taxon>Fungi</taxon>
        <taxon>Fungi incertae sedis</taxon>
        <taxon>Mucoromycota</taxon>
        <taxon>Glomeromycotina</taxon>
        <taxon>Glomeromycetes</taxon>
        <taxon>Glomerales</taxon>
        <taxon>Glomeraceae</taxon>
        <taxon>Rhizophagus</taxon>
    </lineage>
</organism>
<dbReference type="SUPFAM" id="SSF117281">
    <property type="entry name" value="Kelch motif"/>
    <property type="match status" value="1"/>
</dbReference>
<dbReference type="InterPro" id="IPR015915">
    <property type="entry name" value="Kelch-typ_b-propeller"/>
</dbReference>
<dbReference type="PANTHER" id="PTHR46093">
    <property type="entry name" value="ACYL-COA-BINDING DOMAIN-CONTAINING PROTEIN 5"/>
    <property type="match status" value="1"/>
</dbReference>
<evidence type="ECO:0008006" key="6">
    <source>
        <dbReference type="Google" id="ProtNLM"/>
    </source>
</evidence>
<dbReference type="Pfam" id="PF24681">
    <property type="entry name" value="Kelch_KLHDC2_KLHL20_DRC7"/>
    <property type="match status" value="1"/>
</dbReference>
<dbReference type="AlphaFoldDB" id="A0A2I1GBJ1"/>
<keyword evidence="1" id="KW-0880">Kelch repeat</keyword>
<keyword evidence="5" id="KW-1185">Reference proteome</keyword>
<proteinExistence type="predicted"/>
<accession>A0A2I1GBJ1</accession>